<keyword evidence="9 17" id="KW-0227">DNA damage</keyword>
<dbReference type="SUPFAM" id="SSF88723">
    <property type="entry name" value="PIN domain-like"/>
    <property type="match status" value="1"/>
</dbReference>
<dbReference type="InterPro" id="IPR018320">
    <property type="entry name" value="DNA_polymerase_1"/>
</dbReference>
<comment type="caution">
    <text evidence="22">The sequence shown here is derived from an EMBL/GenBank/DDBJ whole genome shotgun (WGS) entry which is preliminary data.</text>
</comment>
<evidence type="ECO:0000256" key="17">
    <source>
        <dbReference type="RuleBase" id="RU004460"/>
    </source>
</evidence>
<evidence type="ECO:0000256" key="6">
    <source>
        <dbReference type="ARBA" id="ARBA00022695"/>
    </source>
</evidence>
<dbReference type="InterPro" id="IPR043502">
    <property type="entry name" value="DNA/RNA_pol_sf"/>
</dbReference>
<evidence type="ECO:0000313" key="23">
    <source>
        <dbReference type="Proteomes" id="UP000824083"/>
    </source>
</evidence>
<feature type="domain" description="5'-3' exonuclease" evidence="20">
    <location>
        <begin position="1"/>
        <end position="256"/>
    </location>
</feature>
<dbReference type="Pfam" id="PF00476">
    <property type="entry name" value="DNA_pol_A"/>
    <property type="match status" value="1"/>
</dbReference>
<dbReference type="PROSITE" id="PS00447">
    <property type="entry name" value="DNA_POLYMERASE_A"/>
    <property type="match status" value="1"/>
</dbReference>
<dbReference type="SUPFAM" id="SSF47807">
    <property type="entry name" value="5' to 3' exonuclease, C-terminal subdomain"/>
    <property type="match status" value="1"/>
</dbReference>
<evidence type="ECO:0000256" key="16">
    <source>
        <dbReference type="NCBIfam" id="TIGR00593"/>
    </source>
</evidence>
<dbReference type="GO" id="GO:0003887">
    <property type="term" value="F:DNA-directed DNA polymerase activity"/>
    <property type="evidence" value="ECO:0007669"/>
    <property type="project" value="UniProtKB-UniRule"/>
</dbReference>
<dbReference type="CDD" id="cd09859">
    <property type="entry name" value="PIN_53EXO"/>
    <property type="match status" value="1"/>
</dbReference>
<comment type="subunit">
    <text evidence="2">Single-chain monomer with multiple functions.</text>
</comment>
<evidence type="ECO:0000256" key="18">
    <source>
        <dbReference type="SAM" id="MobiDB-lite"/>
    </source>
</evidence>
<organism evidence="22 23">
    <name type="scientific">Candidatus Aphodousia faecigallinarum</name>
    <dbReference type="NCBI Taxonomy" id="2840677"/>
    <lineage>
        <taxon>Bacteria</taxon>
        <taxon>Pseudomonadati</taxon>
        <taxon>Pseudomonadota</taxon>
        <taxon>Betaproteobacteria</taxon>
        <taxon>Burkholderiales</taxon>
        <taxon>Sutterellaceae</taxon>
        <taxon>Sutterellaceae incertae sedis</taxon>
        <taxon>Candidatus Aphodousia</taxon>
    </lineage>
</organism>
<dbReference type="InterPro" id="IPR020045">
    <property type="entry name" value="DNA_polI_H3TH"/>
</dbReference>
<dbReference type="GO" id="GO:0003677">
    <property type="term" value="F:DNA binding"/>
    <property type="evidence" value="ECO:0007669"/>
    <property type="project" value="UniProtKB-UniRule"/>
</dbReference>
<dbReference type="InterPro" id="IPR002562">
    <property type="entry name" value="3'-5'_exonuclease_dom"/>
</dbReference>
<evidence type="ECO:0000256" key="14">
    <source>
        <dbReference type="ARBA" id="ARBA00023204"/>
    </source>
</evidence>
<evidence type="ECO:0000256" key="11">
    <source>
        <dbReference type="ARBA" id="ARBA00022839"/>
    </source>
</evidence>
<evidence type="ECO:0000256" key="15">
    <source>
        <dbReference type="ARBA" id="ARBA00049244"/>
    </source>
</evidence>
<evidence type="ECO:0000256" key="12">
    <source>
        <dbReference type="ARBA" id="ARBA00022932"/>
    </source>
</evidence>
<dbReference type="FunFam" id="3.40.50.1010:FF:000001">
    <property type="entry name" value="DNA polymerase I"/>
    <property type="match status" value="1"/>
</dbReference>
<dbReference type="PANTHER" id="PTHR10133:SF27">
    <property type="entry name" value="DNA POLYMERASE NU"/>
    <property type="match status" value="1"/>
</dbReference>
<evidence type="ECO:0000313" key="22">
    <source>
        <dbReference type="EMBL" id="HIU37230.1"/>
    </source>
</evidence>
<dbReference type="SMART" id="SM00482">
    <property type="entry name" value="POLAc"/>
    <property type="match status" value="1"/>
</dbReference>
<keyword evidence="6 17" id="KW-0548">Nucleotidyltransferase</keyword>
<dbReference type="Gene3D" id="1.10.150.20">
    <property type="entry name" value="5' to 3' exonuclease, C-terminal subdomain"/>
    <property type="match status" value="2"/>
</dbReference>
<dbReference type="InterPro" id="IPR001098">
    <property type="entry name" value="DNA-dir_DNA_pol_A_palm_dom"/>
</dbReference>
<dbReference type="CDD" id="cd08637">
    <property type="entry name" value="DNA_pol_A_pol_I_C"/>
    <property type="match status" value="1"/>
</dbReference>
<dbReference type="InterPro" id="IPR029060">
    <property type="entry name" value="PIN-like_dom_sf"/>
</dbReference>
<evidence type="ECO:0000259" key="20">
    <source>
        <dbReference type="SMART" id="SM00475"/>
    </source>
</evidence>
<keyword evidence="13 17" id="KW-0238">DNA-binding</keyword>
<dbReference type="InterPro" id="IPR002298">
    <property type="entry name" value="DNA_polymerase_A"/>
</dbReference>
<dbReference type="AlphaFoldDB" id="A0A9D1IHX5"/>
<keyword evidence="7 17" id="KW-0235">DNA replication</keyword>
<dbReference type="SMART" id="SM00474">
    <property type="entry name" value="35EXOc"/>
    <property type="match status" value="1"/>
</dbReference>
<dbReference type="InterPro" id="IPR002421">
    <property type="entry name" value="5-3_exonuclease"/>
</dbReference>
<evidence type="ECO:0000256" key="1">
    <source>
        <dbReference type="ARBA" id="ARBA00007705"/>
    </source>
</evidence>
<keyword evidence="10" id="KW-0378">Hydrolase</keyword>
<dbReference type="Gene3D" id="3.30.70.370">
    <property type="match status" value="1"/>
</dbReference>
<evidence type="ECO:0000256" key="10">
    <source>
        <dbReference type="ARBA" id="ARBA00022801"/>
    </source>
</evidence>
<gene>
    <name evidence="17 22" type="primary">polA</name>
    <name evidence="22" type="ORF">IAC56_03030</name>
</gene>
<feature type="domain" description="3'-5' exonuclease" evidence="19">
    <location>
        <begin position="324"/>
        <end position="507"/>
    </location>
</feature>
<dbReference type="SMART" id="SM00279">
    <property type="entry name" value="HhH2"/>
    <property type="match status" value="1"/>
</dbReference>
<keyword evidence="14 17" id="KW-0234">DNA repair</keyword>
<dbReference type="FunFam" id="1.20.1060.10:FF:000001">
    <property type="entry name" value="DNA polymerase I"/>
    <property type="match status" value="1"/>
</dbReference>
<dbReference type="Proteomes" id="UP000824083">
    <property type="component" value="Unassembled WGS sequence"/>
</dbReference>
<evidence type="ECO:0000259" key="21">
    <source>
        <dbReference type="SMART" id="SM00482"/>
    </source>
</evidence>
<dbReference type="InterPro" id="IPR019760">
    <property type="entry name" value="DNA-dir_DNA_pol_A_CS"/>
</dbReference>
<comment type="similarity">
    <text evidence="1 17">Belongs to the DNA polymerase type-A family.</text>
</comment>
<dbReference type="InterPro" id="IPR012337">
    <property type="entry name" value="RNaseH-like_sf"/>
</dbReference>
<dbReference type="NCBIfam" id="NF004397">
    <property type="entry name" value="PRK05755.1"/>
    <property type="match status" value="1"/>
</dbReference>
<reference evidence="22" key="2">
    <citation type="journal article" date="2021" name="PeerJ">
        <title>Extensive microbial diversity within the chicken gut microbiome revealed by metagenomics and culture.</title>
        <authorList>
            <person name="Gilroy R."/>
            <person name="Ravi A."/>
            <person name="Getino M."/>
            <person name="Pursley I."/>
            <person name="Horton D.L."/>
            <person name="Alikhan N.F."/>
            <person name="Baker D."/>
            <person name="Gharbi K."/>
            <person name="Hall N."/>
            <person name="Watson M."/>
            <person name="Adriaenssens E.M."/>
            <person name="Foster-Nyarko E."/>
            <person name="Jarju S."/>
            <person name="Secka A."/>
            <person name="Antonio M."/>
            <person name="Oren A."/>
            <person name="Chaudhuri R.R."/>
            <person name="La Ragione R."/>
            <person name="Hildebrand F."/>
            <person name="Pallen M.J."/>
        </authorList>
    </citation>
    <scope>NUCLEOTIDE SEQUENCE</scope>
    <source>
        <strain evidence="22">7463</strain>
    </source>
</reference>
<dbReference type="CDD" id="cd09898">
    <property type="entry name" value="H3TH_53EXO"/>
    <property type="match status" value="1"/>
</dbReference>
<sequence>MKTVLLVDGSNFLYRAFHGLPDLRTSSGEPTGAIKGFANMLRMIRSMIKPDYAACVFDAHGGTFRDEIYSEYKANRPPMPEDLASQVEPIFSMVKAQGWPFLQVPGIEADDVIGTLAKQAEAKGFKVFVATGDKDMSQLVTDNVFILNTMTRQILDAEAVKEKYGVAPDKIIDYLALMGDAIDNVPGITKCGPKTAAKWVNDFGGLDEIIQRADEVKGKVGEYLREGLHFLPTARALVTIKTDADLSDYVENSDVSSLTFKEEDSAFLSEFYARWEMQQSKKAVQASVPKKEKPQPEAGSTEDLFASIPAEPEEKPHSEQVESVEIVDTIERLDALRQRLEGTKETAAFSLLCDPSDGMHAQVNGIGFYFENTSFYVPAAAYKEASGLGAEAVRHALGDWFASDAFKVSEQCKYARHALANMGISLNAQTEDISLLSYVLEAHMKHELSNLALRWLKKDVPSLEDLIGKGVKQIRCADLDREAAARYSGARTRAIAQLFDILKGRVNADEGLKSIYETIELPTQNVLFIMERNGVLIDSMRLGAQSDALGDEIVKLEAKCCEMAGRTFNVASPKQLSAILFDVLKIPVPPKTKKTASGGYSTNEDVLQQLALDYPLPKAVLEYRRLSKLKSTYTDKLPMMVFPKTGRVHTTFGQTTAVTGRLASSDPNLQNIPVRTQEGRRVREAFVAPSGSVIVSADYSQIELRIMAHLSDDQGLLNAFHQGLDIHRATASEVFGVSLDKVTPDQRRMAKVINFGLIYGMSAFGLAQNLGIEPQAARNYIDRYFSRYPGVKVYMEKTRALAHAQGYVQTAFGRRLWLPDIASSRAPVRAGAERAAINAPMQGTAADLIKKAMIAVQAWIEKNQLKTLLVLQVHDELVLEVPLDELDQVKEALPRLMQDVAQLSVPLIAEVGSGDSWESAH</sequence>
<evidence type="ECO:0000256" key="8">
    <source>
        <dbReference type="ARBA" id="ARBA00022722"/>
    </source>
</evidence>
<evidence type="ECO:0000256" key="9">
    <source>
        <dbReference type="ARBA" id="ARBA00022763"/>
    </source>
</evidence>
<evidence type="ECO:0000256" key="13">
    <source>
        <dbReference type="ARBA" id="ARBA00023125"/>
    </source>
</evidence>
<dbReference type="PANTHER" id="PTHR10133">
    <property type="entry name" value="DNA POLYMERASE I"/>
    <property type="match status" value="1"/>
</dbReference>
<reference evidence="22" key="1">
    <citation type="submission" date="2020-10" db="EMBL/GenBank/DDBJ databases">
        <authorList>
            <person name="Gilroy R."/>
        </authorList>
    </citation>
    <scope>NUCLEOTIDE SEQUENCE</scope>
    <source>
        <strain evidence="22">7463</strain>
    </source>
</reference>
<dbReference type="EMBL" id="DVMY01000053">
    <property type="protein sequence ID" value="HIU37230.1"/>
    <property type="molecule type" value="Genomic_DNA"/>
</dbReference>
<dbReference type="Pfam" id="PF01367">
    <property type="entry name" value="5_3_exonuc"/>
    <property type="match status" value="1"/>
</dbReference>
<evidence type="ECO:0000256" key="5">
    <source>
        <dbReference type="ARBA" id="ARBA00022679"/>
    </source>
</evidence>
<dbReference type="NCBIfam" id="TIGR00593">
    <property type="entry name" value="pola"/>
    <property type="match status" value="1"/>
</dbReference>
<dbReference type="Pfam" id="PF02739">
    <property type="entry name" value="5_3_exonuc_N"/>
    <property type="match status" value="1"/>
</dbReference>
<dbReference type="InterPro" id="IPR036279">
    <property type="entry name" value="5-3_exonuclease_C_sf"/>
</dbReference>
<evidence type="ECO:0000259" key="19">
    <source>
        <dbReference type="SMART" id="SM00474"/>
    </source>
</evidence>
<dbReference type="InterPro" id="IPR020046">
    <property type="entry name" value="5-3_exonucl_a-hlix_arch_N"/>
</dbReference>
<evidence type="ECO:0000256" key="3">
    <source>
        <dbReference type="ARBA" id="ARBA00012417"/>
    </source>
</evidence>
<keyword evidence="5 17" id="KW-0808">Transferase</keyword>
<name>A0A9D1IHX5_9BURK</name>
<protein>
    <recommendedName>
        <fullName evidence="4 16">DNA polymerase I</fullName>
        <ecNumber evidence="3 16">2.7.7.7</ecNumber>
    </recommendedName>
</protein>
<dbReference type="SUPFAM" id="SSF53098">
    <property type="entry name" value="Ribonuclease H-like"/>
    <property type="match status" value="1"/>
</dbReference>
<evidence type="ECO:0000256" key="4">
    <source>
        <dbReference type="ARBA" id="ARBA00020311"/>
    </source>
</evidence>
<accession>A0A9D1IHX5</accession>
<evidence type="ECO:0000256" key="7">
    <source>
        <dbReference type="ARBA" id="ARBA00022705"/>
    </source>
</evidence>
<dbReference type="GO" id="GO:0008408">
    <property type="term" value="F:3'-5' exonuclease activity"/>
    <property type="evidence" value="ECO:0007669"/>
    <property type="project" value="InterPro"/>
</dbReference>
<feature type="domain" description="DNA-directed DNA polymerase family A palm" evidence="21">
    <location>
        <begin position="679"/>
        <end position="885"/>
    </location>
</feature>
<dbReference type="Gene3D" id="3.40.50.1010">
    <property type="entry name" value="5'-nuclease"/>
    <property type="match status" value="1"/>
</dbReference>
<keyword evidence="11" id="KW-0269">Exonuclease</keyword>
<dbReference type="InterPro" id="IPR008918">
    <property type="entry name" value="HhH2"/>
</dbReference>
<dbReference type="PRINTS" id="PR00868">
    <property type="entry name" value="DNAPOLI"/>
</dbReference>
<dbReference type="GO" id="GO:0006261">
    <property type="term" value="P:DNA-templated DNA replication"/>
    <property type="evidence" value="ECO:0007669"/>
    <property type="project" value="UniProtKB-UniRule"/>
</dbReference>
<dbReference type="EC" id="2.7.7.7" evidence="3 16"/>
<feature type="region of interest" description="Disordered" evidence="18">
    <location>
        <begin position="283"/>
        <end position="302"/>
    </location>
</feature>
<keyword evidence="8" id="KW-0540">Nuclease</keyword>
<dbReference type="Gene3D" id="1.20.1060.10">
    <property type="entry name" value="Taq DNA Polymerase, Chain T, domain 4"/>
    <property type="match status" value="1"/>
</dbReference>
<evidence type="ECO:0000256" key="2">
    <source>
        <dbReference type="ARBA" id="ARBA00011541"/>
    </source>
</evidence>
<dbReference type="FunFam" id="1.10.150.20:FF:000002">
    <property type="entry name" value="DNA polymerase I"/>
    <property type="match status" value="1"/>
</dbReference>
<dbReference type="FunFam" id="1.10.150.20:FF:000003">
    <property type="entry name" value="DNA polymerase I"/>
    <property type="match status" value="1"/>
</dbReference>
<dbReference type="InterPro" id="IPR036397">
    <property type="entry name" value="RNaseH_sf"/>
</dbReference>
<comment type="catalytic activity">
    <reaction evidence="15 17">
        <text>DNA(n) + a 2'-deoxyribonucleoside 5'-triphosphate = DNA(n+1) + diphosphate</text>
        <dbReference type="Rhea" id="RHEA:22508"/>
        <dbReference type="Rhea" id="RHEA-COMP:17339"/>
        <dbReference type="Rhea" id="RHEA-COMP:17340"/>
        <dbReference type="ChEBI" id="CHEBI:33019"/>
        <dbReference type="ChEBI" id="CHEBI:61560"/>
        <dbReference type="ChEBI" id="CHEBI:173112"/>
        <dbReference type="EC" id="2.7.7.7"/>
    </reaction>
</comment>
<dbReference type="SUPFAM" id="SSF56672">
    <property type="entry name" value="DNA/RNA polymerases"/>
    <property type="match status" value="1"/>
</dbReference>
<dbReference type="SMART" id="SM00475">
    <property type="entry name" value="53EXOc"/>
    <property type="match status" value="1"/>
</dbReference>
<dbReference type="Gene3D" id="3.30.420.10">
    <property type="entry name" value="Ribonuclease H-like superfamily/Ribonuclease H"/>
    <property type="match status" value="1"/>
</dbReference>
<proteinExistence type="inferred from homology"/>
<dbReference type="GO" id="GO:0006302">
    <property type="term" value="P:double-strand break repair"/>
    <property type="evidence" value="ECO:0007669"/>
    <property type="project" value="TreeGrafter"/>
</dbReference>
<keyword evidence="12 17" id="KW-0239">DNA-directed DNA polymerase</keyword>
<dbReference type="GO" id="GO:0008409">
    <property type="term" value="F:5'-3' exonuclease activity"/>
    <property type="evidence" value="ECO:0007669"/>
    <property type="project" value="InterPro"/>
</dbReference>